<sequence length="81" mass="9695">MERGGTMAKRDNVYLVLMTHCNVNLQCDDKKLQLRYRKPNKDSEYGVWFCNGENTGLQVTELYETLKEKYKSIKVIWKRQF</sequence>
<protein>
    <submittedName>
        <fullName evidence="1">Uncharacterized protein</fullName>
    </submittedName>
</protein>
<accession>A0A7U4JQ01</accession>
<evidence type="ECO:0000313" key="1">
    <source>
        <dbReference type="EMBL" id="AKC63187.1"/>
    </source>
</evidence>
<dbReference type="Proteomes" id="UP000033052">
    <property type="component" value="Chromosome"/>
</dbReference>
<reference evidence="1 2" key="1">
    <citation type="journal article" date="2015" name="PLoS ONE">
        <title>A universal mariner transposon system for forward genetic studies in the genus clostridium.</title>
        <authorList>
            <person name="Zhang Y."/>
            <person name="Grosse-Honebrink A."/>
            <person name="Minton N.P."/>
        </authorList>
    </citation>
    <scope>NUCLEOTIDE SEQUENCE [LARGE SCALE GENOMIC DNA]</scope>
    <source>
        <strain evidence="1 2">NCIMB 10696</strain>
    </source>
</reference>
<dbReference type="EMBL" id="CP009225">
    <property type="protein sequence ID" value="AKC63187.1"/>
    <property type="molecule type" value="Genomic_DNA"/>
</dbReference>
<name>A0A7U4JQ01_CLOSG</name>
<organism evidence="1 2">
    <name type="scientific">Clostridium sporogenes</name>
    <dbReference type="NCBI Taxonomy" id="1509"/>
    <lineage>
        <taxon>Bacteria</taxon>
        <taxon>Bacillati</taxon>
        <taxon>Bacillota</taxon>
        <taxon>Clostridia</taxon>
        <taxon>Eubacteriales</taxon>
        <taxon>Clostridiaceae</taxon>
        <taxon>Clostridium</taxon>
    </lineage>
</organism>
<dbReference type="KEGG" id="cld:CLSPO_c24670"/>
<dbReference type="AlphaFoldDB" id="A0A7U4JQ01"/>
<gene>
    <name evidence="1" type="ORF">CLSPO_c24670</name>
</gene>
<proteinExistence type="predicted"/>
<evidence type="ECO:0000313" key="2">
    <source>
        <dbReference type="Proteomes" id="UP000033052"/>
    </source>
</evidence>